<reference evidence="10" key="1">
    <citation type="submission" date="2025-08" db="UniProtKB">
        <authorList>
            <consortium name="Ensembl"/>
        </authorList>
    </citation>
    <scope>IDENTIFICATION</scope>
</reference>
<evidence type="ECO:0000256" key="5">
    <source>
        <dbReference type="ARBA" id="ARBA00022792"/>
    </source>
</evidence>
<evidence type="ECO:0000313" key="11">
    <source>
        <dbReference type="Proteomes" id="UP000694402"/>
    </source>
</evidence>
<dbReference type="GeneTree" id="ENSGT00390000002629"/>
<evidence type="ECO:0000256" key="9">
    <source>
        <dbReference type="RuleBase" id="RU363009"/>
    </source>
</evidence>
<dbReference type="Ensembl" id="ENSOTST00005000402.2">
    <property type="protein sequence ID" value="ENSOTSP00005000313.2"/>
    <property type="gene ID" value="ENSOTSG00005000242.2"/>
</dbReference>
<dbReference type="InterPro" id="IPR006194">
    <property type="entry name" value="Gly-tRNA-synth_heterodimer"/>
</dbReference>
<dbReference type="PANTHER" id="PTHR31816:SF3">
    <property type="entry name" value="MICOS COMPLEX SUBUNIT MIC13"/>
    <property type="match status" value="1"/>
</dbReference>
<comment type="similarity">
    <text evidence="2 9">Belongs to the MICOS complex subunit Mic13 family.</text>
</comment>
<name>A0A8C8BPG2_ONCTS</name>
<keyword evidence="8" id="KW-0472">Membrane</keyword>
<comment type="function">
    <text evidence="9">Component of the MICOS complex, a large protein complex of the mitochondrial inner membrane that plays crucial roles in the maintenance of crista junctions, inner membrane architecture, and formation of contact sites to the outer membrane.</text>
</comment>
<comment type="subunit">
    <text evidence="9">Component of the mitochondrial contact site and cristae organizing system (MICOS) complex.</text>
</comment>
<dbReference type="GO" id="GO:0005524">
    <property type="term" value="F:ATP binding"/>
    <property type="evidence" value="ECO:0007669"/>
    <property type="project" value="InterPro"/>
</dbReference>
<keyword evidence="6" id="KW-1133">Transmembrane helix</keyword>
<evidence type="ECO:0000256" key="4">
    <source>
        <dbReference type="ARBA" id="ARBA00022692"/>
    </source>
</evidence>
<accession>A0A8C8BPG2</accession>
<dbReference type="GO" id="GO:0004820">
    <property type="term" value="F:glycine-tRNA ligase activity"/>
    <property type="evidence" value="ECO:0007669"/>
    <property type="project" value="InterPro"/>
</dbReference>
<dbReference type="Proteomes" id="UP000694402">
    <property type="component" value="Unassembled WGS sequence"/>
</dbReference>
<protein>
    <recommendedName>
        <fullName evidence="3 9">MICOS complex subunit MIC13</fullName>
    </recommendedName>
</protein>
<dbReference type="InterPro" id="IPR026769">
    <property type="entry name" value="Mic13"/>
</dbReference>
<dbReference type="PROSITE" id="PS50861">
    <property type="entry name" value="AA_TRNA_LIGASE_II_GLYAB"/>
    <property type="match status" value="1"/>
</dbReference>
<dbReference type="GO" id="GO:0042407">
    <property type="term" value="P:cristae formation"/>
    <property type="evidence" value="ECO:0007669"/>
    <property type="project" value="TreeGrafter"/>
</dbReference>
<evidence type="ECO:0000256" key="1">
    <source>
        <dbReference type="ARBA" id="ARBA00004434"/>
    </source>
</evidence>
<comment type="subcellular location">
    <subcellularLocation>
        <location evidence="1 9">Mitochondrion inner membrane</location>
        <topology evidence="1 9">Single-pass membrane protein</topology>
    </subcellularLocation>
</comment>
<evidence type="ECO:0000256" key="7">
    <source>
        <dbReference type="ARBA" id="ARBA00023128"/>
    </source>
</evidence>
<evidence type="ECO:0000256" key="8">
    <source>
        <dbReference type="ARBA" id="ARBA00023136"/>
    </source>
</evidence>
<evidence type="ECO:0000256" key="3">
    <source>
        <dbReference type="ARBA" id="ARBA00018172"/>
    </source>
</evidence>
<dbReference type="Pfam" id="PF15884">
    <property type="entry name" value="QIL1"/>
    <property type="match status" value="1"/>
</dbReference>
<dbReference type="GO" id="GO:0061617">
    <property type="term" value="C:MICOS complex"/>
    <property type="evidence" value="ECO:0007669"/>
    <property type="project" value="UniProtKB-UniRule"/>
</dbReference>
<evidence type="ECO:0000256" key="2">
    <source>
        <dbReference type="ARBA" id="ARBA00006771"/>
    </source>
</evidence>
<evidence type="ECO:0000313" key="10">
    <source>
        <dbReference type="Ensembl" id="ENSOTSP00005000313.2"/>
    </source>
</evidence>
<dbReference type="GO" id="GO:0044284">
    <property type="term" value="C:mitochondrial crista junction"/>
    <property type="evidence" value="ECO:0007669"/>
    <property type="project" value="TreeGrafter"/>
</dbReference>
<gene>
    <name evidence="10" type="primary">SSR2</name>
</gene>
<sequence length="154" mass="17224">MAAKLLPVLKLATKVTIAGGALYVTYDSGLLGGSAQGSEVLGKAKAAIPPAVDEWVKYFGFEPSQKWDSPLSRRGTRVRNGWQLSHKGLFQTYKSKIEQFQEFLLFHSRGAVIHICSLIGPYSIRWLYQPRLAVPERPHQMKSDILQLADILRT</sequence>
<keyword evidence="4" id="KW-0812">Transmembrane</keyword>
<dbReference type="AlphaFoldDB" id="A0A8C8BPG2"/>
<proteinExistence type="inferred from homology"/>
<keyword evidence="5 9" id="KW-0999">Mitochondrion inner membrane</keyword>
<keyword evidence="11" id="KW-1185">Reference proteome</keyword>
<dbReference type="GO" id="GO:0006426">
    <property type="term" value="P:glycyl-tRNA aminoacylation"/>
    <property type="evidence" value="ECO:0007669"/>
    <property type="project" value="InterPro"/>
</dbReference>
<keyword evidence="7 9" id="KW-0496">Mitochondrion</keyword>
<reference evidence="10" key="2">
    <citation type="submission" date="2025-09" db="UniProtKB">
        <authorList>
            <consortium name="Ensembl"/>
        </authorList>
    </citation>
    <scope>IDENTIFICATION</scope>
</reference>
<organism evidence="10 11">
    <name type="scientific">Oncorhynchus tshawytscha</name>
    <name type="common">Chinook salmon</name>
    <name type="synonym">Salmo tshawytscha</name>
    <dbReference type="NCBI Taxonomy" id="74940"/>
    <lineage>
        <taxon>Eukaryota</taxon>
        <taxon>Metazoa</taxon>
        <taxon>Chordata</taxon>
        <taxon>Craniata</taxon>
        <taxon>Vertebrata</taxon>
        <taxon>Euteleostomi</taxon>
        <taxon>Actinopterygii</taxon>
        <taxon>Neopterygii</taxon>
        <taxon>Teleostei</taxon>
        <taxon>Protacanthopterygii</taxon>
        <taxon>Salmoniformes</taxon>
        <taxon>Salmonidae</taxon>
        <taxon>Salmoninae</taxon>
        <taxon>Oncorhynchus</taxon>
    </lineage>
</organism>
<evidence type="ECO:0000256" key="6">
    <source>
        <dbReference type="ARBA" id="ARBA00022989"/>
    </source>
</evidence>
<dbReference type="PANTHER" id="PTHR31816">
    <property type="entry name" value="MICOS COMPLEX SUBUNIT MIC13"/>
    <property type="match status" value="1"/>
</dbReference>